<evidence type="ECO:0000259" key="1">
    <source>
        <dbReference type="Pfam" id="PF25053"/>
    </source>
</evidence>
<accession>A0ABR1XCR0</accession>
<dbReference type="PANTHER" id="PTHR10039">
    <property type="entry name" value="AMELOGENIN"/>
    <property type="match status" value="1"/>
</dbReference>
<protein>
    <recommendedName>
        <fullName evidence="1">DUF7791 domain-containing protein</fullName>
    </recommendedName>
</protein>
<keyword evidence="3" id="KW-1185">Reference proteome</keyword>
<dbReference type="EMBL" id="JAQQWN010000002">
    <property type="protein sequence ID" value="KAK8094409.1"/>
    <property type="molecule type" value="Genomic_DNA"/>
</dbReference>
<dbReference type="PANTHER" id="PTHR10039:SF5">
    <property type="entry name" value="NACHT DOMAIN-CONTAINING PROTEIN"/>
    <property type="match status" value="1"/>
</dbReference>
<dbReference type="Proteomes" id="UP001433268">
    <property type="component" value="Unassembled WGS sequence"/>
</dbReference>
<gene>
    <name evidence="2" type="ORF">PG997_001094</name>
</gene>
<dbReference type="InterPro" id="IPR056693">
    <property type="entry name" value="DUF7791"/>
</dbReference>
<organism evidence="2 3">
    <name type="scientific">Apiospora hydei</name>
    <dbReference type="NCBI Taxonomy" id="1337664"/>
    <lineage>
        <taxon>Eukaryota</taxon>
        <taxon>Fungi</taxon>
        <taxon>Dikarya</taxon>
        <taxon>Ascomycota</taxon>
        <taxon>Pezizomycotina</taxon>
        <taxon>Sordariomycetes</taxon>
        <taxon>Xylariomycetidae</taxon>
        <taxon>Amphisphaeriales</taxon>
        <taxon>Apiosporaceae</taxon>
        <taxon>Apiospora</taxon>
    </lineage>
</organism>
<evidence type="ECO:0000313" key="3">
    <source>
        <dbReference type="Proteomes" id="UP001433268"/>
    </source>
</evidence>
<dbReference type="GeneID" id="92038469"/>
<sequence length="627" mass="71240">MDPLSLLSLAAAVAQFTDFGIRLLNGSAKHFCTKRSDQEIDLKSLGRVSETLTQLSGEVESSASLLPSTTYETINSESIFFRLCAECKQVATEIKGLLTSKEIQQQNGRLSSLLVAAKNLWGDKHLDSLREKLVDTRQQMMMASLVVLCYSYQDLREQSPLEPVFRCLWALSESQDGGSHKKDIQTFVEGHFRNSVAFVELRQALPSEAGCLLDNITEKAQGVFLWVSWAVKALLDGLREGDSLRDLQEILDELPSDLEELFNRIWSSINPRYKGQTSQFFQLRGSALEHITTVTFWLADNIDSLSIHLDDISPLQLTHIIQRLRRRLDSRTRGLLEISPAGHLDYMHRTVCDWAGRNWEKICTGSSEDFDPNLMLLKASVVEFGEADLWERRVSSVKEEFSRRKLRAFEYASKVHSVEPNLPLLRAIMDRFQANLARHGPVQTTTAERSSQGVNLPSYDNKSHYFVGLAAQYGISPYVRAVVAEDASIMETSLSHISLLSEAVLGFPKFIDETDRQYIEKDNSFRSLFNSQKRLELVTWLVARRGLPSRSSVEGHHFHESVEIMTRKRQLEADLFADDDFIDQVNYWEGVRDVLRKEAAKPSRLLQEPATISRQLSRSLRKVLKLP</sequence>
<dbReference type="RefSeq" id="XP_066675182.1">
    <property type="nucleotide sequence ID" value="XM_066805409.1"/>
</dbReference>
<evidence type="ECO:0000313" key="2">
    <source>
        <dbReference type="EMBL" id="KAK8094409.1"/>
    </source>
</evidence>
<name>A0ABR1XCR0_9PEZI</name>
<proteinExistence type="predicted"/>
<comment type="caution">
    <text evidence="2">The sequence shown here is derived from an EMBL/GenBank/DDBJ whole genome shotgun (WGS) entry which is preliminary data.</text>
</comment>
<feature type="domain" description="DUF7791" evidence="1">
    <location>
        <begin position="268"/>
        <end position="387"/>
    </location>
</feature>
<reference evidence="2 3" key="1">
    <citation type="submission" date="2023-01" db="EMBL/GenBank/DDBJ databases">
        <title>Analysis of 21 Apiospora genomes using comparative genomics revels a genus with tremendous synthesis potential of carbohydrate active enzymes and secondary metabolites.</title>
        <authorList>
            <person name="Sorensen T."/>
        </authorList>
    </citation>
    <scope>NUCLEOTIDE SEQUENCE [LARGE SCALE GENOMIC DNA]</scope>
    <source>
        <strain evidence="2 3">CBS 114990</strain>
    </source>
</reference>
<dbReference type="Pfam" id="PF25053">
    <property type="entry name" value="DUF7791"/>
    <property type="match status" value="1"/>
</dbReference>